<gene>
    <name evidence="1" type="ORF">M3P19_04235</name>
</gene>
<dbReference type="InterPro" id="IPR025345">
    <property type="entry name" value="DUF4249"/>
</dbReference>
<proteinExistence type="predicted"/>
<protein>
    <submittedName>
        <fullName evidence="1">DUF4249 domain-containing protein</fullName>
    </submittedName>
</protein>
<dbReference type="RefSeq" id="WP_249656383.1">
    <property type="nucleotide sequence ID" value="NZ_JAMFMA010000001.1"/>
</dbReference>
<sequence length="387" mass="43050">MILTILVGQSCIEEFDASFEDFESAIVIEATVTDINEFQQVRLTRTYEFEADGPSAETNANVSVNGGGVVYEFVEVSPGIYNSVLEFAAQSGVAYQLHITTQDGRSYSSSEENLPAVIGLDRLYADRITSDLGQEGVAIFVDSSDESENTRNFRYEYEETYKIIAPDWNNFELKSTGIECGVDVIPKTEQNQVCFATGISNDLILASTADLDENRVERFMVRFMDRNNYIISHRYSIKVRQYTQSNASAAFYNALDQFSSSESLFSESQPGFLAGNVTSDLNQNEKVLGYFDVSSVSEQRIFFNYDDLFPGETLPDYVNPCMEIAPMLISQGGARCVLSAMVDANQVSYLDLNEDPPAEQGPYLVVPRECGDCTVLGANVTPEFWTE</sequence>
<dbReference type="Proteomes" id="UP001203607">
    <property type="component" value="Unassembled WGS sequence"/>
</dbReference>
<keyword evidence="2" id="KW-1185">Reference proteome</keyword>
<comment type="caution">
    <text evidence="1">The sequence shown here is derived from an EMBL/GenBank/DDBJ whole genome shotgun (WGS) entry which is preliminary data.</text>
</comment>
<name>A0ABT0PR68_9FLAO</name>
<evidence type="ECO:0000313" key="1">
    <source>
        <dbReference type="EMBL" id="MCL6273202.1"/>
    </source>
</evidence>
<organism evidence="1 2">
    <name type="scientific">Flagellimonas spongiicola</name>
    <dbReference type="NCBI Taxonomy" id="2942208"/>
    <lineage>
        <taxon>Bacteria</taxon>
        <taxon>Pseudomonadati</taxon>
        <taxon>Bacteroidota</taxon>
        <taxon>Flavobacteriia</taxon>
        <taxon>Flavobacteriales</taxon>
        <taxon>Flavobacteriaceae</taxon>
        <taxon>Flagellimonas</taxon>
    </lineage>
</organism>
<evidence type="ECO:0000313" key="2">
    <source>
        <dbReference type="Proteomes" id="UP001203607"/>
    </source>
</evidence>
<dbReference type="EMBL" id="JAMFMA010000001">
    <property type="protein sequence ID" value="MCL6273202.1"/>
    <property type="molecule type" value="Genomic_DNA"/>
</dbReference>
<accession>A0ABT0PR68</accession>
<reference evidence="1 2" key="1">
    <citation type="submission" date="2022-05" db="EMBL/GenBank/DDBJ databases">
        <authorList>
            <person name="Park J.-S."/>
        </authorList>
    </citation>
    <scope>NUCLEOTIDE SEQUENCE [LARGE SCALE GENOMIC DNA]</scope>
    <source>
        <strain evidence="1 2">2012CJ35-5</strain>
    </source>
</reference>
<dbReference type="Pfam" id="PF14054">
    <property type="entry name" value="DUF4249"/>
    <property type="match status" value="1"/>
</dbReference>